<dbReference type="EMBL" id="CP104395">
    <property type="protein sequence ID" value="WEL19566.1"/>
    <property type="molecule type" value="Genomic_DNA"/>
</dbReference>
<accession>A0ABY8CIR1</accession>
<proteinExistence type="predicted"/>
<evidence type="ECO:0000313" key="2">
    <source>
        <dbReference type="Proteomes" id="UP001218034"/>
    </source>
</evidence>
<sequence>MNFRDNRLGDLAKKAYQTATSSGEDRGEQETLPFSFIEDEEVQSEAVGYAKRGNYEGLAEVAEDNGFGIGEFASDYINALETVATSHLDRAHRNEKMADKFLEKAEDAARRKADASSATDRDISRVKGTAALKPAKASIEYLCESDPEKPGQVQDRRTAFKTITMAKNFASHYGLEEKVESYDSLLDTMMEKDRQMGMNFGRKKAGQFNQFSQFLSSDDY</sequence>
<reference evidence="1 2" key="1">
    <citation type="submission" date="2022-09" db="EMBL/GenBank/DDBJ databases">
        <title>Xylan utilization by haloarchaea-nanohaloarchaea associations.</title>
        <authorList>
            <person name="Yakimov M."/>
        </authorList>
    </citation>
    <scope>NUCLEOTIDE SEQUENCE [LARGE SCALE GENOMIC DNA]</scope>
    <source>
        <strain evidence="1 2">SVXNc</strain>
    </source>
</reference>
<organism evidence="1 2">
    <name type="scientific">Candidatus Nanohalococcus occultus</name>
    <dbReference type="NCBI Taxonomy" id="2978047"/>
    <lineage>
        <taxon>Archaea</taxon>
        <taxon>Candidatus Nanohalarchaeota</taxon>
        <taxon>Candidatus Nanohalarchaeota incertae sedis</taxon>
        <taxon>Candidatus Nanohalococcus</taxon>
    </lineage>
</organism>
<dbReference type="GeneID" id="90589985"/>
<dbReference type="Proteomes" id="UP001218034">
    <property type="component" value="Chromosome"/>
</dbReference>
<name>A0ABY8CIR1_9ARCH</name>
<evidence type="ECO:0000313" key="1">
    <source>
        <dbReference type="EMBL" id="WEL19566.1"/>
    </source>
</evidence>
<protein>
    <submittedName>
        <fullName evidence="1">Uncharacterized protein</fullName>
    </submittedName>
</protein>
<keyword evidence="2" id="KW-1185">Reference proteome</keyword>
<dbReference type="RefSeq" id="WP_347721406.1">
    <property type="nucleotide sequence ID" value="NZ_CP104395.1"/>
</dbReference>
<gene>
    <name evidence="1" type="ORF">SVXNc_0548</name>
</gene>